<gene>
    <name evidence="1" type="ORF">GCM10007907_34350</name>
</gene>
<organism evidence="1 2">
    <name type="scientific">Chitinimonas prasina</name>
    <dbReference type="NCBI Taxonomy" id="1434937"/>
    <lineage>
        <taxon>Bacteria</taxon>
        <taxon>Pseudomonadati</taxon>
        <taxon>Pseudomonadota</taxon>
        <taxon>Betaproteobacteria</taxon>
        <taxon>Neisseriales</taxon>
        <taxon>Chitinibacteraceae</taxon>
        <taxon>Chitinimonas</taxon>
    </lineage>
</organism>
<evidence type="ECO:0000313" key="2">
    <source>
        <dbReference type="Proteomes" id="UP001156706"/>
    </source>
</evidence>
<evidence type="ECO:0000313" key="1">
    <source>
        <dbReference type="EMBL" id="GLR14645.1"/>
    </source>
</evidence>
<name>A0ABQ5YI14_9NEIS</name>
<proteinExistence type="predicted"/>
<reference evidence="2" key="1">
    <citation type="journal article" date="2019" name="Int. J. Syst. Evol. Microbiol.">
        <title>The Global Catalogue of Microorganisms (GCM) 10K type strain sequencing project: providing services to taxonomists for standard genome sequencing and annotation.</title>
        <authorList>
            <consortium name="The Broad Institute Genomics Platform"/>
            <consortium name="The Broad Institute Genome Sequencing Center for Infectious Disease"/>
            <person name="Wu L."/>
            <person name="Ma J."/>
        </authorList>
    </citation>
    <scope>NUCLEOTIDE SEQUENCE [LARGE SCALE GENOMIC DNA]</scope>
    <source>
        <strain evidence="2">NBRC 110044</strain>
    </source>
</reference>
<sequence length="419" mass="45555">MLGSKLRMSLIRAVSIYVCSNLIFVEIGLLDAPEGMHMRRLALILLGSLCSATVAAANFDFQFVDAENTFAQRGWMDSSSLFQRNFRAAGVLLGAAIASDRTITVEVRADANTARFGGGLNFGLDRGLQQGLHVLEPGALTRVLGGVRTNTPDIVVTVNAAFSEQWYWPDTQPETRGGVVPQGKTDLISIVMHELVHGLGMAARRSFDTATLGQFYDNVRIPYDLLTRFAGNGQPSENGVYNQLEFFGPETVMTNGGPLKLTYVSPGSREFSQNFSHIGDCSDALPYRTTLMNGCSVPVDGSRLKLTPYDLGLIADMGYPVRSVFFADSGVLSTAVRLEGVMYGARLQRVGTQGYEFDLVNTSLSNRAESEASFDSSSGTLTMNNLTINDSPQRYNVVMKLVPNVSNLRFTLHSATLLP</sequence>
<keyword evidence="2" id="KW-1185">Reference proteome</keyword>
<protein>
    <submittedName>
        <fullName evidence="1">Uncharacterized protein</fullName>
    </submittedName>
</protein>
<accession>A0ABQ5YI14</accession>
<dbReference type="Proteomes" id="UP001156706">
    <property type="component" value="Unassembled WGS sequence"/>
</dbReference>
<dbReference type="EMBL" id="BSOG01000005">
    <property type="protein sequence ID" value="GLR14645.1"/>
    <property type="molecule type" value="Genomic_DNA"/>
</dbReference>
<comment type="caution">
    <text evidence="1">The sequence shown here is derived from an EMBL/GenBank/DDBJ whole genome shotgun (WGS) entry which is preliminary data.</text>
</comment>